<dbReference type="EMBL" id="RQFA01000046">
    <property type="protein sequence ID" value="TGK33325.1"/>
    <property type="molecule type" value="Genomic_DNA"/>
</dbReference>
<dbReference type="RefSeq" id="WP_135594561.1">
    <property type="nucleotide sequence ID" value="NZ_RQEZ01000110.1"/>
</dbReference>
<dbReference type="PANTHER" id="PTHR24201">
    <property type="entry name" value="ANK_REP_REGION DOMAIN-CONTAINING PROTEIN"/>
    <property type="match status" value="1"/>
</dbReference>
<keyword evidence="1" id="KW-0677">Repeat</keyword>
<feature type="repeat" description="ANK" evidence="3">
    <location>
        <begin position="78"/>
        <end position="111"/>
    </location>
</feature>
<evidence type="ECO:0000313" key="4">
    <source>
        <dbReference type="EMBL" id="TGK33325.1"/>
    </source>
</evidence>
<evidence type="ECO:0000256" key="3">
    <source>
        <dbReference type="PROSITE-ProRule" id="PRU00023"/>
    </source>
</evidence>
<dbReference type="PROSITE" id="PS50088">
    <property type="entry name" value="ANK_REPEAT"/>
    <property type="match status" value="4"/>
</dbReference>
<dbReference type="InterPro" id="IPR002110">
    <property type="entry name" value="Ankyrin_rpt"/>
</dbReference>
<sequence length="185" mass="20892">MEEELRSDSFWKRFLFFGAIKDGNWKRLRKLILKGFRVNGNLYYGLNPLSLAVKYAEPETVRILLDAGCDPNRRDEITGLSPLIHSILEENPIEIVSILLEGGADPDLKDFIGMSPLHHCVNEGKLEPFRILLEFGADPNVQDNDGVTCMNLAKSSHGMSEFAELLLKYGADPMIKDKHGKIYLM</sequence>
<dbReference type="InterPro" id="IPR036770">
    <property type="entry name" value="Ankyrin_rpt-contain_sf"/>
</dbReference>
<comment type="caution">
    <text evidence="4">The sequence shown here is derived from an EMBL/GenBank/DDBJ whole genome shotgun (WGS) entry which is preliminary data.</text>
</comment>
<keyword evidence="5" id="KW-1185">Reference proteome</keyword>
<gene>
    <name evidence="4" type="ORF">EHQ17_11060</name>
</gene>
<evidence type="ECO:0000256" key="1">
    <source>
        <dbReference type="ARBA" id="ARBA00022737"/>
    </source>
</evidence>
<dbReference type="AlphaFoldDB" id="A0A5F1Y9S9"/>
<evidence type="ECO:0000256" key="2">
    <source>
        <dbReference type="ARBA" id="ARBA00023043"/>
    </source>
</evidence>
<dbReference type="Proteomes" id="UP000298277">
    <property type="component" value="Unassembled WGS sequence"/>
</dbReference>
<dbReference type="PANTHER" id="PTHR24201:SF2">
    <property type="entry name" value="ANKYRIN REPEAT DOMAIN-CONTAINING PROTEIN 42"/>
    <property type="match status" value="1"/>
</dbReference>
<protein>
    <submittedName>
        <fullName evidence="4">Ankyrin repeat domain-containing protein</fullName>
    </submittedName>
</protein>
<dbReference type="InterPro" id="IPR050776">
    <property type="entry name" value="Ank_Repeat/CDKN_Inhibitor"/>
</dbReference>
<reference evidence="4" key="1">
    <citation type="journal article" date="2019" name="PLoS Negl. Trop. Dis.">
        <title>Revisiting the worldwide diversity of Leptospira species in the environment.</title>
        <authorList>
            <person name="Vincent A.T."/>
            <person name="Schiettekatte O."/>
            <person name="Bourhy P."/>
            <person name="Veyrier F.J."/>
            <person name="Picardeau M."/>
        </authorList>
    </citation>
    <scope>NUCLEOTIDE SEQUENCE [LARGE SCALE GENOMIC DNA]</scope>
    <source>
        <strain evidence="4">201800299</strain>
    </source>
</reference>
<feature type="repeat" description="ANK" evidence="3">
    <location>
        <begin position="44"/>
        <end position="76"/>
    </location>
</feature>
<dbReference type="SMART" id="SM00248">
    <property type="entry name" value="ANK"/>
    <property type="match status" value="4"/>
</dbReference>
<dbReference type="Gene3D" id="1.25.40.20">
    <property type="entry name" value="Ankyrin repeat-containing domain"/>
    <property type="match status" value="1"/>
</dbReference>
<proteinExistence type="predicted"/>
<feature type="repeat" description="ANK" evidence="3">
    <location>
        <begin position="112"/>
        <end position="144"/>
    </location>
</feature>
<dbReference type="Pfam" id="PF12796">
    <property type="entry name" value="Ank_2"/>
    <property type="match status" value="1"/>
</dbReference>
<feature type="repeat" description="ANK" evidence="3">
    <location>
        <begin position="145"/>
        <end position="178"/>
    </location>
</feature>
<keyword evidence="2 3" id="KW-0040">ANK repeat</keyword>
<name>A0A5F1Y9S9_9LEPT</name>
<dbReference type="SUPFAM" id="SSF48403">
    <property type="entry name" value="Ankyrin repeat"/>
    <property type="match status" value="1"/>
</dbReference>
<dbReference type="PROSITE" id="PS50297">
    <property type="entry name" value="ANK_REP_REGION"/>
    <property type="match status" value="2"/>
</dbReference>
<dbReference type="OrthoDB" id="305006at2"/>
<dbReference type="Pfam" id="PF00023">
    <property type="entry name" value="Ank"/>
    <property type="match status" value="1"/>
</dbReference>
<accession>A0A5F1Y9S9</accession>
<organism evidence="4 5">
    <name type="scientific">Leptospira gomenensis</name>
    <dbReference type="NCBI Taxonomy" id="2484974"/>
    <lineage>
        <taxon>Bacteria</taxon>
        <taxon>Pseudomonadati</taxon>
        <taxon>Spirochaetota</taxon>
        <taxon>Spirochaetia</taxon>
        <taxon>Leptospirales</taxon>
        <taxon>Leptospiraceae</taxon>
        <taxon>Leptospira</taxon>
    </lineage>
</organism>
<evidence type="ECO:0000313" key="5">
    <source>
        <dbReference type="Proteomes" id="UP000298277"/>
    </source>
</evidence>